<organism evidence="8">
    <name type="scientific">Caldithrix abyssi</name>
    <dbReference type="NCBI Taxonomy" id="187145"/>
    <lineage>
        <taxon>Bacteria</taxon>
        <taxon>Pseudomonadati</taxon>
        <taxon>Calditrichota</taxon>
        <taxon>Calditrichia</taxon>
        <taxon>Calditrichales</taxon>
        <taxon>Calditrichaceae</taxon>
        <taxon>Caldithrix</taxon>
    </lineage>
</organism>
<feature type="transmembrane region" description="Helical" evidence="6">
    <location>
        <begin position="402"/>
        <end position="419"/>
    </location>
</feature>
<evidence type="ECO:0000256" key="6">
    <source>
        <dbReference type="SAM" id="Phobius"/>
    </source>
</evidence>
<accession>A0A7V5LJ84</accession>
<keyword evidence="5" id="KW-0175">Coiled coil</keyword>
<feature type="domain" description="ABC-2 type transporter transmembrane" evidence="7">
    <location>
        <begin position="19"/>
        <end position="473"/>
    </location>
</feature>
<feature type="coiled-coil region" evidence="5">
    <location>
        <begin position="98"/>
        <end position="162"/>
    </location>
</feature>
<protein>
    <submittedName>
        <fullName evidence="8">ABC transporter permease</fullName>
    </submittedName>
</protein>
<name>A0A7V5LJ84_CALAY</name>
<reference evidence="8" key="1">
    <citation type="journal article" date="2020" name="mSystems">
        <title>Genome- and Community-Level Interaction Insights into Carbon Utilization and Element Cycling Functions of Hydrothermarchaeota in Hydrothermal Sediment.</title>
        <authorList>
            <person name="Zhou Z."/>
            <person name="Liu Y."/>
            <person name="Xu W."/>
            <person name="Pan J."/>
            <person name="Luo Z.H."/>
            <person name="Li M."/>
        </authorList>
    </citation>
    <scope>NUCLEOTIDE SEQUENCE [LARGE SCALE GENOMIC DNA]</scope>
    <source>
        <strain evidence="8">HyVt-76</strain>
    </source>
</reference>
<dbReference type="AlphaFoldDB" id="A0A7V5LJ84"/>
<feature type="transmembrane region" description="Helical" evidence="6">
    <location>
        <begin position="21"/>
        <end position="43"/>
    </location>
</feature>
<keyword evidence="3 6" id="KW-1133">Transmembrane helix</keyword>
<comment type="caution">
    <text evidence="8">The sequence shown here is derived from an EMBL/GenBank/DDBJ whole genome shotgun (WGS) entry which is preliminary data.</text>
</comment>
<evidence type="ECO:0000256" key="4">
    <source>
        <dbReference type="ARBA" id="ARBA00023136"/>
    </source>
</evidence>
<evidence type="ECO:0000256" key="1">
    <source>
        <dbReference type="ARBA" id="ARBA00004141"/>
    </source>
</evidence>
<gene>
    <name evidence="8" type="ORF">ENL21_01535</name>
</gene>
<dbReference type="InterPro" id="IPR013525">
    <property type="entry name" value="ABC2_TM"/>
</dbReference>
<dbReference type="EMBL" id="DRTD01000113">
    <property type="protein sequence ID" value="HHE54433.1"/>
    <property type="molecule type" value="Genomic_DNA"/>
</dbReference>
<keyword evidence="2 6" id="KW-0812">Transmembrane</keyword>
<dbReference type="GO" id="GO:0140359">
    <property type="term" value="F:ABC-type transporter activity"/>
    <property type="evidence" value="ECO:0007669"/>
    <property type="project" value="InterPro"/>
</dbReference>
<dbReference type="Pfam" id="PF12698">
    <property type="entry name" value="ABC2_membrane_3"/>
    <property type="match status" value="1"/>
</dbReference>
<dbReference type="Proteomes" id="UP000886111">
    <property type="component" value="Unassembled WGS sequence"/>
</dbReference>
<sequence length="500" mass="58076">MKNIFRIARWEFLTRVKSRSFLFNTFISPFLFAAVITIPLFIFNLQPQITTKLIGLIDLSGQNIKEELQRELSRSYRLNNQSSEYLVMNIAVGNSKPYKQMLAKYEEIKARLDSISQAYEQIKTERMQYYKNSRIPNRDYVLRTSYEKLQNTREEKELIEIEFSRFKSAMDSLYKREALKTADSLLHMDVLNAYLVFGPDFTKTGVVEYHTKTPGDLKEVDRFERILQTIIIKKRILNDQVPRSKIRRWFRPIYLKKYQLLPEGQQEWNFYVQFYGPLIGVFLLFMAIFTAGGYVFSSVLLEKSNRVIEILMSYVSSNQLMGGKILGLGFLGLVQIFSWFAITLVLMSLGVIPADKIAYLNWQNAGYFLIYFSLGFLFYGSIFVTIGSVSASEYDAQQINQLLRTIAIFPVLLSLLVLADPNAPIIRILSFIPFLTPSFMIMRIPLSTSPIMFDIYGTIILMILSIAVMIFIAGRIFRVSTLMIGKKPTPQEIWRWIKVW</sequence>
<evidence type="ECO:0000256" key="2">
    <source>
        <dbReference type="ARBA" id="ARBA00022692"/>
    </source>
</evidence>
<feature type="transmembrane region" description="Helical" evidence="6">
    <location>
        <begin position="274"/>
        <end position="296"/>
    </location>
</feature>
<feature type="transmembrane region" description="Helical" evidence="6">
    <location>
        <begin position="456"/>
        <end position="477"/>
    </location>
</feature>
<feature type="transmembrane region" description="Helical" evidence="6">
    <location>
        <begin position="425"/>
        <end position="444"/>
    </location>
</feature>
<evidence type="ECO:0000256" key="3">
    <source>
        <dbReference type="ARBA" id="ARBA00022989"/>
    </source>
</evidence>
<proteinExistence type="predicted"/>
<feature type="transmembrane region" description="Helical" evidence="6">
    <location>
        <begin position="367"/>
        <end position="390"/>
    </location>
</feature>
<dbReference type="GO" id="GO:0016020">
    <property type="term" value="C:membrane"/>
    <property type="evidence" value="ECO:0007669"/>
    <property type="project" value="UniProtKB-SubCell"/>
</dbReference>
<evidence type="ECO:0000259" key="7">
    <source>
        <dbReference type="Pfam" id="PF12698"/>
    </source>
</evidence>
<dbReference type="PANTHER" id="PTHR43471:SF3">
    <property type="entry name" value="ABC TRANSPORTER PERMEASE PROTEIN NATB"/>
    <property type="match status" value="1"/>
</dbReference>
<comment type="subcellular location">
    <subcellularLocation>
        <location evidence="1">Membrane</location>
        <topology evidence="1">Multi-pass membrane protein</topology>
    </subcellularLocation>
</comment>
<keyword evidence="4 6" id="KW-0472">Membrane</keyword>
<evidence type="ECO:0000313" key="8">
    <source>
        <dbReference type="EMBL" id="HHE54433.1"/>
    </source>
</evidence>
<evidence type="ECO:0000256" key="5">
    <source>
        <dbReference type="SAM" id="Coils"/>
    </source>
</evidence>
<dbReference type="PANTHER" id="PTHR43471">
    <property type="entry name" value="ABC TRANSPORTER PERMEASE"/>
    <property type="match status" value="1"/>
</dbReference>
<feature type="transmembrane region" description="Helical" evidence="6">
    <location>
        <begin position="325"/>
        <end position="347"/>
    </location>
</feature>